<name>A0A7W5H4M1_9BACT</name>
<dbReference type="Proteomes" id="UP000536179">
    <property type="component" value="Unassembled WGS sequence"/>
</dbReference>
<accession>A0A7W5H4M1</accession>
<protein>
    <submittedName>
        <fullName evidence="1">Uncharacterized protein</fullName>
    </submittedName>
</protein>
<sequence length="125" mass="14542">MRSPLRDLNSSGHDCSLCPGAELATREIQLCPSLCVALRLQAEFHAASRLHIFVDETQLFEQQRMRLLWKEIRQISPDGELTSSPQQLQKGRIDALYFRRFWIHADTTDMKSLDLVAENREAMRW</sequence>
<proteinExistence type="predicted"/>
<evidence type="ECO:0000313" key="1">
    <source>
        <dbReference type="EMBL" id="MBB3206542.1"/>
    </source>
</evidence>
<dbReference type="AlphaFoldDB" id="A0A7W5H4M1"/>
<evidence type="ECO:0000313" key="2">
    <source>
        <dbReference type="Proteomes" id="UP000536179"/>
    </source>
</evidence>
<reference evidence="1 2" key="1">
    <citation type="submission" date="2020-08" db="EMBL/GenBank/DDBJ databases">
        <title>Genomic Encyclopedia of Type Strains, Phase III (KMG-III): the genomes of soil and plant-associated and newly described type strains.</title>
        <authorList>
            <person name="Whitman W."/>
        </authorList>
    </citation>
    <scope>NUCLEOTIDE SEQUENCE [LARGE SCALE GENOMIC DNA]</scope>
    <source>
        <strain evidence="1 2">CECT 8075</strain>
    </source>
</reference>
<keyword evidence="2" id="KW-1185">Reference proteome</keyword>
<gene>
    <name evidence="1" type="ORF">FHS27_002351</name>
</gene>
<comment type="caution">
    <text evidence="1">The sequence shown here is derived from an EMBL/GenBank/DDBJ whole genome shotgun (WGS) entry which is preliminary data.</text>
</comment>
<dbReference type="EMBL" id="JACHXU010000006">
    <property type="protein sequence ID" value="MBB3206542.1"/>
    <property type="molecule type" value="Genomic_DNA"/>
</dbReference>
<organism evidence="1 2">
    <name type="scientific">Aporhodopirellula rubra</name>
    <dbReference type="NCBI Taxonomy" id="980271"/>
    <lineage>
        <taxon>Bacteria</taxon>
        <taxon>Pseudomonadati</taxon>
        <taxon>Planctomycetota</taxon>
        <taxon>Planctomycetia</taxon>
        <taxon>Pirellulales</taxon>
        <taxon>Pirellulaceae</taxon>
        <taxon>Aporhodopirellula</taxon>
    </lineage>
</organism>